<reference evidence="4" key="2">
    <citation type="submission" date="2025-08" db="UniProtKB">
        <authorList>
            <consortium name="Ensembl"/>
        </authorList>
    </citation>
    <scope>IDENTIFICATION</scope>
</reference>
<feature type="region of interest" description="Disordered" evidence="2">
    <location>
        <begin position="2757"/>
        <end position="2778"/>
    </location>
</feature>
<feature type="compositionally biased region" description="Polar residues" evidence="2">
    <location>
        <begin position="1072"/>
        <end position="1081"/>
    </location>
</feature>
<feature type="coiled-coil region" evidence="1">
    <location>
        <begin position="1338"/>
        <end position="1540"/>
    </location>
</feature>
<feature type="compositionally biased region" description="Basic and acidic residues" evidence="2">
    <location>
        <begin position="1086"/>
        <end position="1095"/>
    </location>
</feature>
<dbReference type="RefSeq" id="XP_028811431.1">
    <property type="nucleotide sequence ID" value="XM_028955598.1"/>
</dbReference>
<dbReference type="GO" id="GO:0005801">
    <property type="term" value="C:cis-Golgi network"/>
    <property type="evidence" value="ECO:0007669"/>
    <property type="project" value="TreeGrafter"/>
</dbReference>
<feature type="compositionally biased region" description="Basic and acidic residues" evidence="2">
    <location>
        <begin position="1184"/>
        <end position="1193"/>
    </location>
</feature>
<feature type="transmembrane region" description="Helical" evidence="3">
    <location>
        <begin position="2943"/>
        <end position="2963"/>
    </location>
</feature>
<feature type="coiled-coil region" evidence="1">
    <location>
        <begin position="2118"/>
        <end position="2145"/>
    </location>
</feature>
<evidence type="ECO:0008006" key="6">
    <source>
        <dbReference type="Google" id="ProtNLM"/>
    </source>
</evidence>
<dbReference type="GeneTree" id="ENSGT00730000111007"/>
<sequence length="2964" mass="337587">MFSRLAQGMNTVLHELSGEEPPDGSSQETLGSNLQSDDVASDGASEETLERLAQSEQLVVQLKELIREKDGKLASTERQLKEERESGEARFTKLKLQAKAKMAALNKQISDLKGQEGSESSFTVTPGVEEELQQVRLGLQEEQSTSKALREQLLASEQLLREKELDHVEQVHRLQAVVSEKDVRFQEQIQKHEEELLSMTKQTQQDVEIQQALRASQQRIEELEESMHSRSQVVEMLQQELNSADQQKQILTAQFRQMELELAEARRLSEEEQQRWSQQMDQTKAELEVLRRSFESSSREREEAVRILEAEVAQKNSEIEELRESSVNCAEKERDEGMEAELEILRASLEAAERAKEELVKALEMESETNASHLKKLQESLESINQKKEGEARRDQEEVLKMGSEIASLKESLEARRMVEEEGLTLKQVLADVWRGLQSMSVGLEDRVEEEASFPPDPTQCLVALQALEAKIYGQRKEKQERETQIAQVSFRIQTLQDQLDEAMVEKENAFTKISELEQQISNAVTCEQDLLSQVTDESSSEHVTEPSVQDLPRVAKGEQSRETVMMMSGDCHDDVSALQANILALEHQLLEREKELTDLKDQLAEERKVRDAEHCQSQTFEAVINMQEGNVAPDLTEDTPEEDTTLVAVDSSALSTSVDNESSPECSAVQTDSPVGSKGVSSDEMVASSESSEVANSTWTLLEAENQDICQEWPSVLQDISQLHLQSWEESAADQNTSSSTVFQAESHSVVIRESVEVNVHQKWDSAFGSDSGSGQAFAQVLAEELQKRYSELLAELQKLRENNTESQEKIQVLEDELKSVTVNKEEAESNAVVYEEELNALKAELEQSSQQKIINMVLEEQLASLKTETESKEQNIQALLADLNEAQLSLLEQEGQARMLSAQLEDRELTTAELEQRLTGLEATLLEVSKAEITAQNDKSAEIEKLHLQLLQKEQEIMDLNDSMSAKLLQLGDEKFILTSEIKKLKEQVFDLEHVMDEQKSSKECGHENYEEVSKLCKEKEDLESQLAAVKKEGELMKKKLQAALVQRKDLMKKVAAFEKEADRNKEQEVLSNKQTGDTPSEEDAQKGQDMQRTETLLEETRQVLRTKEEDLEMLEQKIFEQDKALSEAQAVNQRLTAEVDKMQQTLEAEDSTARLRSQVCSLESELQSLQKKLQEAVESRKDTIRKAKEKDRHHREQLKQQKDEHNVLLERFEMQGKELVGLLNHLKELEELQILKSDETKEVDKPAGNDWVQEDWVDFAPAEIEKQQIPVPSVEQPSLLAPAQIDRVSLKALEEQVIPEKAVREEMEGCLKETQSLLSSKESELLELGKELQVLKVKEQQIDMLSEELETLREKYLQADTHAEMLKKQLEETAKTNRSDESIINVLQAEVEEFKQFLNNKNDEIGDLSQQLGEQNTLLQKMQQAVSEKDQLITSLQEDLKIEQDKRLRLEAEAPLRQEEEKDGNAKIQQLQRKLQAALISRKEALKVNTELKEEQGVSEKAKAELLQKLEGAESELAKMRAEKEKLIEEVDRALVENQSLGASCESLKLAMDCLLIEKEGSIRQAESTKEAAVQECSELREKAQSMREEYETLLKSYENVSDEAERVRRVLEAARQERQELATKVRVHDSSRKEAEKLAEEAQKEVENMKEKMRKFAKTKQQKIMDLEEENECLREQGEKSGLRKEDAELRLELTKVNEELTMIREELETVQTQRDSLVQQTTVLRQQLALEMKKVKADTVNPTIVTVAEENVVAHGAGTVLTEINRFTSDSASQDSKEQEKLLEDIDLSARESKTVEEKPKINPNENTADEALDDALRTALDSVKELEAALCTEKQLRLELEDKLDILGNELKESRRTEESLKEDSFKQEAKLKELHASLETEKDDLEERLMNQLAQLNGSIAGYQQEAADSRDRLADLQRELENVERERADLEALVESERDRACRLEEDRRQAQRERAAAEAEAGKQRELEQKLKSAQRVKEGSQNRARQLEELLREKQLEVRQMQKDCIQYQEKVSELVKEAKALLLGRDEVRRELEAALLESTKLSEDKTRTEWELTECKRNLEEAQIEASQAYAEMMALQQSSLQREAEIKAEAENTLDEVRFRLGAELKHGELKLEEAYRERDREEEATREARSAAEMAAKEARESQARLDQSLARLAAFSRSMSSLQDDRDRVLDEARQWENRFHGALQGKEAEVREAEARARDLGGQLQKEIAQKEELQVLLERLQKQETEGLLKREEAENKYRESLTALEKDHKSLQEALSQTESSLTQTRSQLASLESEVEGHRHRTKALEEAVGKLQIEANESRAQLKEREAEERRLFLSLEQLESDLRSSKNLTESLQSGLAEKEKRELELLGEKELAVTQAVEEARREADGRAEDAEKELEVRREELRSVEDKLHKAEEDSRNTKARLDAFTKAMGSLQNDRDRVLGQYKQLEERHLKVMIEKDGIIQEAAGENNSLKEQIRMLLAQRDDLNAENAKLAAQLHGYREDLNQVLNMKDSQHRQLLAAQRAHITALEQEKQQMEAALRDLEVPKQVAVESETPRQASGDRRWKVEEATGAEVEKLREQLETARSQVASLEKTLQSERDTQAAHAKELSELRWEGGVLRTEAETAEERVAELARDLVVLEQKLLQEQESAAKLKAQNQSFSQAMASLQDSRDDAVSGAMELNRRLEEVSRALQQAPAPSAGNSTGEVWSLKNALSALQNDRERMLEQLQQQQSELIRLGSGELGKLTQELEKERKNASRMSRGIKEREAQHEAAKRELEMLRSEKADWQAQAEVLKEQTLATLSERDTQLRQLSAVLEETRASQSKATLEQYQREESLAAPGAPQERGETYRAECRELQRRLDEEMEQRMAIEEQLMVAQHRFKSYAQGDWQSAAQANFSEASVLIEPPEGAITQTRSGGPGLSRVLRAAFCSRQRTPLLVSVYLLTVHVLLLLCLGGFL</sequence>
<reference evidence="4" key="3">
    <citation type="submission" date="2025-09" db="UniProtKB">
        <authorList>
            <consortium name="Ensembl"/>
        </authorList>
    </citation>
    <scope>IDENTIFICATION</scope>
</reference>
<dbReference type="InterPro" id="IPR026202">
    <property type="entry name" value="GOLGB1"/>
</dbReference>
<feature type="region of interest" description="Disordered" evidence="2">
    <location>
        <begin position="1184"/>
        <end position="1204"/>
    </location>
</feature>
<feature type="region of interest" description="Disordered" evidence="2">
    <location>
        <begin position="2831"/>
        <end position="2853"/>
    </location>
</feature>
<feature type="region of interest" description="Disordered" evidence="2">
    <location>
        <begin position="655"/>
        <end position="683"/>
    </location>
</feature>
<protein>
    <recommendedName>
        <fullName evidence="6">Golgin B1</fullName>
    </recommendedName>
</protein>
<organism evidence="4 5">
    <name type="scientific">Denticeps clupeoides</name>
    <name type="common">denticle herring</name>
    <dbReference type="NCBI Taxonomy" id="299321"/>
    <lineage>
        <taxon>Eukaryota</taxon>
        <taxon>Metazoa</taxon>
        <taxon>Chordata</taxon>
        <taxon>Craniata</taxon>
        <taxon>Vertebrata</taxon>
        <taxon>Euteleostomi</taxon>
        <taxon>Actinopterygii</taxon>
        <taxon>Neopterygii</taxon>
        <taxon>Teleostei</taxon>
        <taxon>Clupei</taxon>
        <taxon>Clupeiformes</taxon>
        <taxon>Denticipitoidei</taxon>
        <taxon>Denticipitidae</taxon>
        <taxon>Denticeps</taxon>
    </lineage>
</organism>
<feature type="coiled-coil region" evidence="1">
    <location>
        <begin position="206"/>
        <end position="394"/>
    </location>
</feature>
<feature type="region of interest" description="Disordered" evidence="2">
    <location>
        <begin position="15"/>
        <end position="50"/>
    </location>
</feature>
<dbReference type="PANTHER" id="PTHR18887:SF2">
    <property type="entry name" value="GOLGIN SUBFAMILY B MEMBER 1"/>
    <property type="match status" value="1"/>
</dbReference>
<keyword evidence="1" id="KW-0175">Coiled coil</keyword>
<feature type="coiled-coil region" evidence="1">
    <location>
        <begin position="2174"/>
        <end position="2328"/>
    </location>
</feature>
<gene>
    <name evidence="4" type="primary">GOLGB1</name>
</gene>
<feature type="compositionally biased region" description="Basic and acidic residues" evidence="2">
    <location>
        <begin position="2767"/>
        <end position="2778"/>
    </location>
</feature>
<feature type="region of interest" description="Disordered" evidence="2">
    <location>
        <begin position="1961"/>
        <end position="1992"/>
    </location>
</feature>
<feature type="coiled-coil region" evidence="1">
    <location>
        <begin position="576"/>
        <end position="610"/>
    </location>
</feature>
<evidence type="ECO:0000313" key="5">
    <source>
        <dbReference type="Proteomes" id="UP000694580"/>
    </source>
</evidence>
<keyword evidence="3" id="KW-1133">Transmembrane helix</keyword>
<keyword evidence="5" id="KW-1185">Reference proteome</keyword>
<keyword evidence="3" id="KW-0812">Transmembrane</keyword>
<feature type="coiled-coil region" evidence="1">
    <location>
        <begin position="486"/>
        <end position="520"/>
    </location>
</feature>
<dbReference type="PANTHER" id="PTHR18887">
    <property type="entry name" value="GOLGI-ASSOCIATED PROTEIN GCP360-RELATED"/>
    <property type="match status" value="1"/>
</dbReference>
<feature type="coiled-coil region" evidence="1">
    <location>
        <begin position="1566"/>
        <end position="1725"/>
    </location>
</feature>
<keyword evidence="3" id="KW-0472">Membrane</keyword>
<feature type="compositionally biased region" description="Polar residues" evidence="2">
    <location>
        <begin position="655"/>
        <end position="675"/>
    </location>
</feature>
<evidence type="ECO:0000256" key="3">
    <source>
        <dbReference type="SAM" id="Phobius"/>
    </source>
</evidence>
<dbReference type="GeneID" id="114765398"/>
<dbReference type="Proteomes" id="UP000694580">
    <property type="component" value="Chromosome 15"/>
</dbReference>
<evidence type="ECO:0000256" key="1">
    <source>
        <dbReference type="SAM" id="Coils"/>
    </source>
</evidence>
<reference evidence="4 5" key="1">
    <citation type="submission" date="2020-06" db="EMBL/GenBank/DDBJ databases">
        <authorList>
            <consortium name="Wellcome Sanger Institute Data Sharing"/>
        </authorList>
    </citation>
    <scope>NUCLEOTIDE SEQUENCE [LARGE SCALE GENOMIC DNA]</scope>
</reference>
<dbReference type="GO" id="GO:0016020">
    <property type="term" value="C:membrane"/>
    <property type="evidence" value="ECO:0007669"/>
    <property type="project" value="TreeGrafter"/>
</dbReference>
<name>A0AAY4DTK1_9TELE</name>
<feature type="region of interest" description="Disordered" evidence="2">
    <location>
        <begin position="1064"/>
        <end position="1098"/>
    </location>
</feature>
<feature type="compositionally biased region" description="Polar residues" evidence="2">
    <location>
        <begin position="24"/>
        <end position="38"/>
    </location>
</feature>
<evidence type="ECO:0000313" key="4">
    <source>
        <dbReference type="Ensembl" id="ENSDCDP00010048559.1"/>
    </source>
</evidence>
<feature type="coiled-coil region" evidence="1">
    <location>
        <begin position="2376"/>
        <end position="2674"/>
    </location>
</feature>
<evidence type="ECO:0000256" key="2">
    <source>
        <dbReference type="SAM" id="MobiDB-lite"/>
    </source>
</evidence>
<dbReference type="GO" id="GO:0005793">
    <property type="term" value="C:endoplasmic reticulum-Golgi intermediate compartment"/>
    <property type="evidence" value="ECO:0007669"/>
    <property type="project" value="TreeGrafter"/>
</dbReference>
<dbReference type="Ensembl" id="ENSDCDT00010058900.1">
    <property type="protein sequence ID" value="ENSDCDP00010048559.1"/>
    <property type="gene ID" value="ENSDCDG00010029226.1"/>
</dbReference>
<proteinExistence type="predicted"/>
<accession>A0AAY4DTK1</accession>